<gene>
    <name evidence="3" type="ORF">SCHCODRAFT_60511</name>
</gene>
<evidence type="ECO:0000313" key="3">
    <source>
        <dbReference type="EMBL" id="EFI93082.1"/>
    </source>
</evidence>
<dbReference type="RefSeq" id="XP_003027985.1">
    <property type="nucleotide sequence ID" value="XM_003027939.1"/>
</dbReference>
<dbReference type="HOGENOM" id="CLU_069439_0_0_1"/>
<proteinExistence type="predicted"/>
<accession>D8QF87</accession>
<dbReference type="VEuPathDB" id="FungiDB:SCHCODRAFT_02671538"/>
<evidence type="ECO:0000313" key="4">
    <source>
        <dbReference type="Proteomes" id="UP000007431"/>
    </source>
</evidence>
<dbReference type="InterPro" id="IPR001763">
    <property type="entry name" value="Rhodanese-like_dom"/>
</dbReference>
<dbReference type="OMA" id="DMIGGYA"/>
<keyword evidence="4" id="KW-1185">Reference proteome</keyword>
<feature type="domain" description="Rhodanese" evidence="2">
    <location>
        <begin position="215"/>
        <end position="313"/>
    </location>
</feature>
<dbReference type="PROSITE" id="PS50206">
    <property type="entry name" value="RHODANESE_3"/>
    <property type="match status" value="1"/>
</dbReference>
<evidence type="ECO:0000259" key="2">
    <source>
        <dbReference type="PROSITE" id="PS50206"/>
    </source>
</evidence>
<name>D8QF87_SCHCM</name>
<feature type="region of interest" description="Disordered" evidence="1">
    <location>
        <begin position="1"/>
        <end position="32"/>
    </location>
</feature>
<dbReference type="Gene3D" id="3.40.250.10">
    <property type="entry name" value="Rhodanese-like domain"/>
    <property type="match status" value="1"/>
</dbReference>
<sequence length="333" mass="35763">MTRHSYASTERATNKRPTDVSPADVPPAAPRTIDSLRNQVAEEISLKALRKVEHVDGVKIVVLVTSAGRGDINFLHHVSDSIESRWYLSTEPYLFIVAAAPPVRPDTPTTSPLVLCASKEFLLARASLLAGAKLIGRVTGARHGNRWLASVRDAGAAFDEEALWDVVRKAARAPVDSKSPPPGSMGIAEKVAAARAKLERVPPGHALAELHAAKVDAPTLLVDIRTQEEREAGGIVPGALAINRVELEWRFDPRSERRLSLADRYDLRVLLMSWDGDASSLAAVSLQELGLLNATDVIGGFEAWAQAGLPVEGGVGTESVSETTASSSWVRIQ</sequence>
<dbReference type="EMBL" id="GL377311">
    <property type="protein sequence ID" value="EFI93082.1"/>
    <property type="molecule type" value="Genomic_DNA"/>
</dbReference>
<dbReference type="AlphaFoldDB" id="D8QF87"/>
<evidence type="ECO:0000256" key="1">
    <source>
        <dbReference type="SAM" id="MobiDB-lite"/>
    </source>
</evidence>
<dbReference type="STRING" id="578458.D8QF87"/>
<dbReference type="InParanoid" id="D8QF87"/>
<reference evidence="3 4" key="1">
    <citation type="journal article" date="2010" name="Nat. Biotechnol.">
        <title>Genome sequence of the model mushroom Schizophyllum commune.</title>
        <authorList>
            <person name="Ohm R.A."/>
            <person name="de Jong J.F."/>
            <person name="Lugones L.G."/>
            <person name="Aerts A."/>
            <person name="Kothe E."/>
            <person name="Stajich J.E."/>
            <person name="de Vries R.P."/>
            <person name="Record E."/>
            <person name="Levasseur A."/>
            <person name="Baker S.E."/>
            <person name="Bartholomew K.A."/>
            <person name="Coutinho P.M."/>
            <person name="Erdmann S."/>
            <person name="Fowler T.J."/>
            <person name="Gathman A.C."/>
            <person name="Lombard V."/>
            <person name="Henrissat B."/>
            <person name="Knabe N."/>
            <person name="Kuees U."/>
            <person name="Lilly W.W."/>
            <person name="Lindquist E."/>
            <person name="Lucas S."/>
            <person name="Magnuson J.K."/>
            <person name="Piumi F."/>
            <person name="Raudaskoski M."/>
            <person name="Salamov A."/>
            <person name="Schmutz J."/>
            <person name="Schwarze F.W.M.R."/>
            <person name="vanKuyk P.A."/>
            <person name="Horton J.S."/>
            <person name="Grigoriev I.V."/>
            <person name="Woesten H.A.B."/>
        </authorList>
    </citation>
    <scope>NUCLEOTIDE SEQUENCE [LARGE SCALE GENOMIC DNA]</scope>
    <source>
        <strain evidence="4">H4-8 / FGSC 9210</strain>
    </source>
</reference>
<dbReference type="eggNOG" id="ENOG502SD57">
    <property type="taxonomic scope" value="Eukaryota"/>
</dbReference>
<feature type="compositionally biased region" description="Polar residues" evidence="1">
    <location>
        <begin position="1"/>
        <end position="11"/>
    </location>
</feature>
<dbReference type="Proteomes" id="UP000007431">
    <property type="component" value="Unassembled WGS sequence"/>
</dbReference>
<dbReference type="SMART" id="SM00450">
    <property type="entry name" value="RHOD"/>
    <property type="match status" value="1"/>
</dbReference>
<dbReference type="Pfam" id="PF00581">
    <property type="entry name" value="Rhodanese"/>
    <property type="match status" value="1"/>
</dbReference>
<protein>
    <recommendedName>
        <fullName evidence="2">Rhodanese domain-containing protein</fullName>
    </recommendedName>
</protein>
<dbReference type="OrthoDB" id="566238at2759"/>
<dbReference type="GeneID" id="9592046"/>
<dbReference type="InterPro" id="IPR036873">
    <property type="entry name" value="Rhodanese-like_dom_sf"/>
</dbReference>
<dbReference type="KEGG" id="scm:SCHCO_02671538"/>
<dbReference type="SUPFAM" id="SSF52821">
    <property type="entry name" value="Rhodanese/Cell cycle control phosphatase"/>
    <property type="match status" value="1"/>
</dbReference>
<organism evidence="4">
    <name type="scientific">Schizophyllum commune (strain H4-8 / FGSC 9210)</name>
    <name type="common">Split gill fungus</name>
    <dbReference type="NCBI Taxonomy" id="578458"/>
    <lineage>
        <taxon>Eukaryota</taxon>
        <taxon>Fungi</taxon>
        <taxon>Dikarya</taxon>
        <taxon>Basidiomycota</taxon>
        <taxon>Agaricomycotina</taxon>
        <taxon>Agaricomycetes</taxon>
        <taxon>Agaricomycetidae</taxon>
        <taxon>Agaricales</taxon>
        <taxon>Schizophyllaceae</taxon>
        <taxon>Schizophyllum</taxon>
    </lineage>
</organism>